<dbReference type="PANTHER" id="PTHR40278">
    <property type="entry name" value="DNA UTILIZATION PROTEIN HOFN"/>
    <property type="match status" value="1"/>
</dbReference>
<proteinExistence type="predicted"/>
<feature type="transmembrane region" description="Helical" evidence="1">
    <location>
        <begin position="21"/>
        <end position="44"/>
    </location>
</feature>
<dbReference type="InterPro" id="IPR052534">
    <property type="entry name" value="Extracell_DNA_Util/SecSys_Comp"/>
</dbReference>
<dbReference type="Proteomes" id="UP000287563">
    <property type="component" value="Unassembled WGS sequence"/>
</dbReference>
<keyword evidence="1" id="KW-0812">Transmembrane</keyword>
<keyword evidence="1" id="KW-0472">Membrane</keyword>
<organism evidence="2 3">
    <name type="scientific">Photobacterium chitinilyticum</name>
    <dbReference type="NCBI Taxonomy" id="2485123"/>
    <lineage>
        <taxon>Bacteria</taxon>
        <taxon>Pseudomonadati</taxon>
        <taxon>Pseudomonadota</taxon>
        <taxon>Gammaproteobacteria</taxon>
        <taxon>Vibrionales</taxon>
        <taxon>Vibrionaceae</taxon>
        <taxon>Photobacterium</taxon>
    </lineage>
</organism>
<keyword evidence="1" id="KW-1133">Transmembrane helix</keyword>
<comment type="caution">
    <text evidence="2">The sequence shown here is derived from an EMBL/GenBank/DDBJ whole genome shotgun (WGS) entry which is preliminary data.</text>
</comment>
<evidence type="ECO:0000313" key="3">
    <source>
        <dbReference type="Proteomes" id="UP000287563"/>
    </source>
</evidence>
<dbReference type="AlphaFoldDB" id="A0A3S3R7U8"/>
<sequence>MIASLNLLPWREEKRKQHKQRFFSILGAVVIVVAAVQWLLVSYLEQHQVYQQTRNQQLQQEISTLERQLSFLPKLDRQREALNKRLGVISDIQQERNQLTLLLSLLPGIVPQGVYLDSISMKSNRISVNGIGDSNGRLAILLSNAEQSPWLKDVAMHSIVATKGDKAQDQTKFKASFTLAKRPELTSEAGHNRRGGASE</sequence>
<dbReference type="GO" id="GO:0043683">
    <property type="term" value="P:type IV pilus assembly"/>
    <property type="evidence" value="ECO:0007669"/>
    <property type="project" value="TreeGrafter"/>
</dbReference>
<accession>A0A3S3R7U8</accession>
<name>A0A3S3R7U8_9GAMM</name>
<dbReference type="InterPro" id="IPR007813">
    <property type="entry name" value="PilN"/>
</dbReference>
<dbReference type="EMBL" id="RJLM01000007">
    <property type="protein sequence ID" value="RWX54425.1"/>
    <property type="molecule type" value="Genomic_DNA"/>
</dbReference>
<reference evidence="2 3" key="1">
    <citation type="submission" date="2018-11" db="EMBL/GenBank/DDBJ databases">
        <title>Photobacterium sp. BEI247 sp. nov., a marine bacterium isolated from Yongle Blue Hole in the South China Sea.</title>
        <authorList>
            <person name="Wang X."/>
        </authorList>
    </citation>
    <scope>NUCLEOTIDE SEQUENCE [LARGE SCALE GENOMIC DNA]</scope>
    <source>
        <strain evidence="3">BEI247</strain>
    </source>
</reference>
<keyword evidence="3" id="KW-1185">Reference proteome</keyword>
<dbReference type="RefSeq" id="WP_128785150.1">
    <property type="nucleotide sequence ID" value="NZ_JAKJSG010000013.1"/>
</dbReference>
<gene>
    <name evidence="2" type="ORF">EDI28_17525</name>
</gene>
<dbReference type="GO" id="GO:0043107">
    <property type="term" value="P:type IV pilus-dependent motility"/>
    <property type="evidence" value="ECO:0007669"/>
    <property type="project" value="TreeGrafter"/>
</dbReference>
<dbReference type="OrthoDB" id="5296173at2"/>
<dbReference type="PANTHER" id="PTHR40278:SF2">
    <property type="entry name" value="TYPE IV PILUS INNER MEMBRANE COMPONENT PILN"/>
    <property type="match status" value="1"/>
</dbReference>
<evidence type="ECO:0000313" key="2">
    <source>
        <dbReference type="EMBL" id="RWX54425.1"/>
    </source>
</evidence>
<dbReference type="Pfam" id="PF05137">
    <property type="entry name" value="PilN"/>
    <property type="match status" value="1"/>
</dbReference>
<evidence type="ECO:0000256" key="1">
    <source>
        <dbReference type="SAM" id="Phobius"/>
    </source>
</evidence>
<protein>
    <submittedName>
        <fullName evidence="2">Pilus assembly protein PilS</fullName>
    </submittedName>
</protein>